<keyword evidence="8 9" id="KW-0472">Membrane</keyword>
<dbReference type="PROSITE" id="PS50850">
    <property type="entry name" value="MFS"/>
    <property type="match status" value="1"/>
</dbReference>
<reference evidence="11 12" key="1">
    <citation type="journal article" date="2013" name="PLoS ONE">
        <title>Identification and characterization of three novel lipases belonging to families II and V from Anaerovibrio lipolyticus 5ST.</title>
        <authorList>
            <person name="Prive F."/>
            <person name="Kaderbhai N.N."/>
            <person name="Girdwood S."/>
            <person name="Worgan H.J."/>
            <person name="Pinloche E."/>
            <person name="Scollan N.D."/>
            <person name="Huws S.A."/>
            <person name="Newbold C.J."/>
        </authorList>
    </citation>
    <scope>NUCLEOTIDE SEQUENCE [LARGE SCALE GENOMIC DNA]</scope>
    <source>
        <strain evidence="11 12">5S</strain>
    </source>
</reference>
<comment type="similarity">
    <text evidence="2 9">Belongs to the major facilitator superfamily. Bcr/CmlA family.</text>
</comment>
<evidence type="ECO:0000256" key="3">
    <source>
        <dbReference type="ARBA" id="ARBA00007520"/>
    </source>
</evidence>
<dbReference type="InterPro" id="IPR004812">
    <property type="entry name" value="Efflux_drug-R_Bcr/CmlA"/>
</dbReference>
<feature type="transmembrane region" description="Helical" evidence="9">
    <location>
        <begin position="306"/>
        <end position="330"/>
    </location>
</feature>
<dbReference type="STRING" id="82374.NZ47_05330"/>
<dbReference type="Proteomes" id="UP000030993">
    <property type="component" value="Unassembled WGS sequence"/>
</dbReference>
<keyword evidence="5 9" id="KW-1003">Cell membrane</keyword>
<evidence type="ECO:0000256" key="4">
    <source>
        <dbReference type="ARBA" id="ARBA00022448"/>
    </source>
</evidence>
<protein>
    <recommendedName>
        <fullName evidence="9">Bcr/CflA family efflux transporter</fullName>
    </recommendedName>
</protein>
<keyword evidence="12" id="KW-1185">Reference proteome</keyword>
<feature type="transmembrane region" description="Helical" evidence="9">
    <location>
        <begin position="212"/>
        <end position="237"/>
    </location>
</feature>
<dbReference type="InterPro" id="IPR036259">
    <property type="entry name" value="MFS_trans_sf"/>
</dbReference>
<keyword evidence="7 9" id="KW-1133">Transmembrane helix</keyword>
<sequence length="396" mass="43416">MERIKIKQLRLALFLALLTALAPLANDMYLPALPMLHSHFSISTSLVQLTLTMTTVGIAFGQIVAGPISDYMGRRSPLLLGMIFFCLASLGCIYAENIWLFLLCRFLLGLSGASGIVIAMAIARDIYEGAELTRFVAILIMLNGLAPIISPIIGGQILYFGTWRDVFVLLFFIGIMLAISTFFFTETLPAQKRIKHIYSAFRKYPELLHDRYFFSHCLLQCFIFGAFFSYIAGSAFLFQNICGVSPQTYSLIFGGIGLGLMLMGSLAARLAGRISDIKLLKYATHISFLGSILLLILFLADGSIFIIYPVLFVTIVPLSVIGASSFSMALAKQDHNAGSASAFLGFSQLLLGGAIMPLVGIAGDDTPLPMTIIMITGYSLAIWCYYRRIAPEHRSD</sequence>
<feature type="transmembrane region" description="Helical" evidence="9">
    <location>
        <begin position="78"/>
        <end position="100"/>
    </location>
</feature>
<dbReference type="GO" id="GO:0005886">
    <property type="term" value="C:plasma membrane"/>
    <property type="evidence" value="ECO:0007669"/>
    <property type="project" value="UniProtKB-SubCell"/>
</dbReference>
<proteinExistence type="inferred from homology"/>
<comment type="similarity">
    <text evidence="3">Belongs to the major facilitator superfamily. TCR/Tet family.</text>
</comment>
<dbReference type="InterPro" id="IPR020846">
    <property type="entry name" value="MFS_dom"/>
</dbReference>
<evidence type="ECO:0000313" key="12">
    <source>
        <dbReference type="Proteomes" id="UP000030993"/>
    </source>
</evidence>
<accession>A0A0B2JXP2</accession>
<dbReference type="FunFam" id="1.20.1720.10:FF:000005">
    <property type="entry name" value="Bcr/CflA family efflux transporter"/>
    <property type="match status" value="1"/>
</dbReference>
<organism evidence="11 12">
    <name type="scientific">Anaerovibrio lipolyticus</name>
    <dbReference type="NCBI Taxonomy" id="82374"/>
    <lineage>
        <taxon>Bacteria</taxon>
        <taxon>Bacillati</taxon>
        <taxon>Bacillota</taxon>
        <taxon>Negativicutes</taxon>
        <taxon>Selenomonadales</taxon>
        <taxon>Selenomonadaceae</taxon>
        <taxon>Anaerovibrio</taxon>
    </lineage>
</organism>
<dbReference type="InterPro" id="IPR011701">
    <property type="entry name" value="MFS"/>
</dbReference>
<feature type="transmembrane region" description="Helical" evidence="9">
    <location>
        <begin position="166"/>
        <end position="185"/>
    </location>
</feature>
<dbReference type="GO" id="GO:0042910">
    <property type="term" value="F:xenobiotic transmembrane transporter activity"/>
    <property type="evidence" value="ECO:0007669"/>
    <property type="project" value="InterPro"/>
</dbReference>
<keyword evidence="4 9" id="KW-0813">Transport</keyword>
<name>A0A0B2JXP2_9FIRM</name>
<comment type="caution">
    <text evidence="9">Lacks conserved residue(s) required for the propagation of feature annotation.</text>
</comment>
<dbReference type="PANTHER" id="PTHR23502:SF132">
    <property type="entry name" value="POLYAMINE TRANSPORTER 2-RELATED"/>
    <property type="match status" value="1"/>
</dbReference>
<comment type="subcellular location">
    <subcellularLocation>
        <location evidence="1 9">Cell membrane</location>
        <topology evidence="1 9">Multi-pass membrane protein</topology>
    </subcellularLocation>
</comment>
<dbReference type="RefSeq" id="WP_039207232.1">
    <property type="nucleotide sequence ID" value="NZ_JSCE01000103.1"/>
</dbReference>
<feature type="transmembrane region" description="Helical" evidence="9">
    <location>
        <begin position="46"/>
        <end position="66"/>
    </location>
</feature>
<feature type="transmembrane region" description="Helical" evidence="9">
    <location>
        <begin position="106"/>
        <end position="123"/>
    </location>
</feature>
<gene>
    <name evidence="11" type="ORF">NZ47_05330</name>
</gene>
<feature type="domain" description="Major facilitator superfamily (MFS) profile" evidence="10">
    <location>
        <begin position="11"/>
        <end position="394"/>
    </location>
</feature>
<dbReference type="GO" id="GO:1990961">
    <property type="term" value="P:xenobiotic detoxification by transmembrane export across the plasma membrane"/>
    <property type="evidence" value="ECO:0007669"/>
    <property type="project" value="InterPro"/>
</dbReference>
<evidence type="ECO:0000256" key="7">
    <source>
        <dbReference type="ARBA" id="ARBA00022989"/>
    </source>
</evidence>
<dbReference type="NCBIfam" id="TIGR00710">
    <property type="entry name" value="efflux_Bcr_CflA"/>
    <property type="match status" value="1"/>
</dbReference>
<dbReference type="InterPro" id="IPR001958">
    <property type="entry name" value="Tet-R_TetA/multi-R_MdtG-like"/>
</dbReference>
<feature type="transmembrane region" description="Helical" evidence="9">
    <location>
        <begin position="342"/>
        <end position="362"/>
    </location>
</feature>
<dbReference type="PROSITE" id="PS00216">
    <property type="entry name" value="SUGAR_TRANSPORT_1"/>
    <property type="match status" value="1"/>
</dbReference>
<dbReference type="Pfam" id="PF07690">
    <property type="entry name" value="MFS_1"/>
    <property type="match status" value="1"/>
</dbReference>
<evidence type="ECO:0000256" key="1">
    <source>
        <dbReference type="ARBA" id="ARBA00004651"/>
    </source>
</evidence>
<dbReference type="CDD" id="cd17320">
    <property type="entry name" value="MFS_MdfA_MDR_like"/>
    <property type="match status" value="1"/>
</dbReference>
<evidence type="ECO:0000256" key="9">
    <source>
        <dbReference type="RuleBase" id="RU365088"/>
    </source>
</evidence>
<dbReference type="InterPro" id="IPR005829">
    <property type="entry name" value="Sugar_transporter_CS"/>
</dbReference>
<dbReference type="SUPFAM" id="SSF103473">
    <property type="entry name" value="MFS general substrate transporter"/>
    <property type="match status" value="1"/>
</dbReference>
<keyword evidence="6 9" id="KW-0812">Transmembrane</keyword>
<evidence type="ECO:0000256" key="5">
    <source>
        <dbReference type="ARBA" id="ARBA00022475"/>
    </source>
</evidence>
<dbReference type="Gene3D" id="1.20.1720.10">
    <property type="entry name" value="Multidrug resistance protein D"/>
    <property type="match status" value="1"/>
</dbReference>
<feature type="transmembrane region" description="Helical" evidence="9">
    <location>
        <begin position="282"/>
        <end position="300"/>
    </location>
</feature>
<dbReference type="AlphaFoldDB" id="A0A0B2JXP2"/>
<evidence type="ECO:0000256" key="8">
    <source>
        <dbReference type="ARBA" id="ARBA00023136"/>
    </source>
</evidence>
<evidence type="ECO:0000256" key="2">
    <source>
        <dbReference type="ARBA" id="ARBA00006236"/>
    </source>
</evidence>
<evidence type="ECO:0000313" key="11">
    <source>
        <dbReference type="EMBL" id="KHM52354.1"/>
    </source>
</evidence>
<dbReference type="PANTHER" id="PTHR23502">
    <property type="entry name" value="MAJOR FACILITATOR SUPERFAMILY"/>
    <property type="match status" value="1"/>
</dbReference>
<dbReference type="PRINTS" id="PR01035">
    <property type="entry name" value="TCRTETA"/>
</dbReference>
<feature type="transmembrane region" description="Helical" evidence="9">
    <location>
        <begin position="249"/>
        <end position="270"/>
    </location>
</feature>
<evidence type="ECO:0000256" key="6">
    <source>
        <dbReference type="ARBA" id="ARBA00022692"/>
    </source>
</evidence>
<dbReference type="EMBL" id="JSCE01000103">
    <property type="protein sequence ID" value="KHM52354.1"/>
    <property type="molecule type" value="Genomic_DNA"/>
</dbReference>
<feature type="transmembrane region" description="Helical" evidence="9">
    <location>
        <begin position="368"/>
        <end position="386"/>
    </location>
</feature>
<feature type="transmembrane region" description="Helical" evidence="9">
    <location>
        <begin position="135"/>
        <end position="160"/>
    </location>
</feature>
<comment type="caution">
    <text evidence="11">The sequence shown here is derived from an EMBL/GenBank/DDBJ whole genome shotgun (WGS) entry which is preliminary data.</text>
</comment>
<evidence type="ECO:0000259" key="10">
    <source>
        <dbReference type="PROSITE" id="PS50850"/>
    </source>
</evidence>